<dbReference type="AlphaFoldDB" id="A0A839S764"/>
<accession>A0A839S764</accession>
<dbReference type="CDD" id="cd04301">
    <property type="entry name" value="NAT_SF"/>
    <property type="match status" value="1"/>
</dbReference>
<keyword evidence="5" id="KW-1185">Reference proteome</keyword>
<dbReference type="PROSITE" id="PS51186">
    <property type="entry name" value="GNAT"/>
    <property type="match status" value="1"/>
</dbReference>
<comment type="caution">
    <text evidence="4">The sequence shown here is derived from an EMBL/GenBank/DDBJ whole genome shotgun (WGS) entry which is preliminary data.</text>
</comment>
<dbReference type="EMBL" id="JACHWU010000011">
    <property type="protein sequence ID" value="MBB3053518.1"/>
    <property type="molecule type" value="Genomic_DNA"/>
</dbReference>
<dbReference type="PANTHER" id="PTHR43877:SF2">
    <property type="entry name" value="AMINOALKYLPHOSPHONATE N-ACETYLTRANSFERASE-RELATED"/>
    <property type="match status" value="1"/>
</dbReference>
<keyword evidence="2" id="KW-0012">Acyltransferase</keyword>
<protein>
    <submittedName>
        <fullName evidence="4">GNAT superfamily N-acetyltransferase</fullName>
    </submittedName>
</protein>
<evidence type="ECO:0000256" key="2">
    <source>
        <dbReference type="ARBA" id="ARBA00023315"/>
    </source>
</evidence>
<dbReference type="PANTHER" id="PTHR43877">
    <property type="entry name" value="AMINOALKYLPHOSPHONATE N-ACETYLTRANSFERASE-RELATED-RELATED"/>
    <property type="match status" value="1"/>
</dbReference>
<dbReference type="RefSeq" id="WP_183659400.1">
    <property type="nucleotide sequence ID" value="NZ_JACHWU010000011.1"/>
</dbReference>
<dbReference type="SUPFAM" id="SSF55729">
    <property type="entry name" value="Acyl-CoA N-acyltransferases (Nat)"/>
    <property type="match status" value="1"/>
</dbReference>
<dbReference type="Pfam" id="PF00583">
    <property type="entry name" value="Acetyltransf_1"/>
    <property type="match status" value="1"/>
</dbReference>
<dbReference type="InterPro" id="IPR000182">
    <property type="entry name" value="GNAT_dom"/>
</dbReference>
<dbReference type="InterPro" id="IPR016181">
    <property type="entry name" value="Acyl_CoA_acyltransferase"/>
</dbReference>
<dbReference type="Gene3D" id="3.40.630.30">
    <property type="match status" value="1"/>
</dbReference>
<feature type="domain" description="N-acetyltransferase" evidence="3">
    <location>
        <begin position="3"/>
        <end position="172"/>
    </location>
</feature>
<keyword evidence="1 4" id="KW-0808">Transferase</keyword>
<reference evidence="4 5" key="1">
    <citation type="submission" date="2020-08" db="EMBL/GenBank/DDBJ databases">
        <title>Genomic Encyclopedia of Type Strains, Phase III (KMG-III): the genomes of soil and plant-associated and newly described type strains.</title>
        <authorList>
            <person name="Whitman W."/>
        </authorList>
    </citation>
    <scope>NUCLEOTIDE SEQUENCE [LARGE SCALE GENOMIC DNA]</scope>
    <source>
        <strain evidence="4 5">CECT 8577</strain>
    </source>
</reference>
<dbReference type="Proteomes" id="UP000550714">
    <property type="component" value="Unassembled WGS sequence"/>
</dbReference>
<evidence type="ECO:0000313" key="5">
    <source>
        <dbReference type="Proteomes" id="UP000550714"/>
    </source>
</evidence>
<sequence>MLIRIEPAVPDESDAVFSVLDEAAAWLQDQGIKQWPAQFSGVDDWRAERINAHIEAGHVWVVRSRDEIAAVVTLAGPDPDYAHGWPTDADDALYIYRMAVRRAHAGRGLGTHILNWASARAAALGYSWLRLDCHRDNESLQHYYERAGFERVGTVVTSIDPGGSRPSGQTYTRGSGALYQRAAGTVQIGSDDPYDPTGEAAVWQAASELVNSVKSDDVESVVDPWNTALEQASRVLDNEARGVRQRNGVWYRVISGSTS</sequence>
<evidence type="ECO:0000259" key="3">
    <source>
        <dbReference type="PROSITE" id="PS51186"/>
    </source>
</evidence>
<dbReference type="GO" id="GO:0016747">
    <property type="term" value="F:acyltransferase activity, transferring groups other than amino-acyl groups"/>
    <property type="evidence" value="ECO:0007669"/>
    <property type="project" value="InterPro"/>
</dbReference>
<dbReference type="InterPro" id="IPR050832">
    <property type="entry name" value="Bact_Acetyltransf"/>
</dbReference>
<gene>
    <name evidence="4" type="ORF">FHS23_004572</name>
</gene>
<proteinExistence type="predicted"/>
<name>A0A839S764_9PSEU</name>
<evidence type="ECO:0000256" key="1">
    <source>
        <dbReference type="ARBA" id="ARBA00022679"/>
    </source>
</evidence>
<evidence type="ECO:0000313" key="4">
    <source>
        <dbReference type="EMBL" id="MBB3053518.1"/>
    </source>
</evidence>
<organism evidence="4 5">
    <name type="scientific">Prauserella isguenensis</name>
    <dbReference type="NCBI Taxonomy" id="1470180"/>
    <lineage>
        <taxon>Bacteria</taxon>
        <taxon>Bacillati</taxon>
        <taxon>Actinomycetota</taxon>
        <taxon>Actinomycetes</taxon>
        <taxon>Pseudonocardiales</taxon>
        <taxon>Pseudonocardiaceae</taxon>
        <taxon>Prauserella</taxon>
    </lineage>
</organism>